<dbReference type="InterPro" id="IPR019712">
    <property type="entry name" value="YtpB-like"/>
</dbReference>
<dbReference type="Pfam" id="PF10776">
    <property type="entry name" value="DUF2600"/>
    <property type="match status" value="1"/>
</dbReference>
<dbReference type="EMBL" id="FQXD01000030">
    <property type="protein sequence ID" value="SHI01003.1"/>
    <property type="molecule type" value="Genomic_DNA"/>
</dbReference>
<gene>
    <name evidence="1" type="ORF">SAMN05421807_13014</name>
</gene>
<evidence type="ECO:0000313" key="1">
    <source>
        <dbReference type="EMBL" id="SHI01003.1"/>
    </source>
</evidence>
<protein>
    <submittedName>
        <fullName evidence="1">Tetraprenyl-beta-curcumene synthase</fullName>
    </submittedName>
</protein>
<accession>A0A1M5XP12</accession>
<sequence length="363" mass="42304">MSMEVPSTPIPLMITVYRKIFPAVREELAFWKQRANEIPDQELRYQALASMSEKQFHCQGGAVYALLAGKRWRDCVRFIVAYQTISDYLDNLCDRSTSLDAKSFALLHTSMIDAHCPKSLPKDYYALFEHKQDNGYLQQLVKTCNDIVRKLDDIPTYQEQAIKLAGLYSELQVHKHVIHEERVPRLTKWSNEKNAYSLAWYEFSAAAGSTLGVFCLMAYSLAGRLYRKLADEIVTAYFPYIQGLHILLDYYIDQQEDKEEADLNFCSYYKNESVMHERFKYFCEQAKLYAVTIPNSKFHVMVVQGLIGLYLGDNKVGQISNSKRLKRLLFQTAGYPAIFFHRNTRMYYFLKFFKLQRTAVTNK</sequence>
<proteinExistence type="predicted"/>
<keyword evidence="2" id="KW-1185">Reference proteome</keyword>
<name>A0A1M5XP12_9BACI</name>
<dbReference type="AlphaFoldDB" id="A0A1M5XP12"/>
<organism evidence="1 2">
    <name type="scientific">Virgibacillus chiguensis</name>
    <dbReference type="NCBI Taxonomy" id="411959"/>
    <lineage>
        <taxon>Bacteria</taxon>
        <taxon>Bacillati</taxon>
        <taxon>Bacillota</taxon>
        <taxon>Bacilli</taxon>
        <taxon>Bacillales</taxon>
        <taxon>Bacillaceae</taxon>
        <taxon>Virgibacillus</taxon>
    </lineage>
</organism>
<evidence type="ECO:0000313" key="2">
    <source>
        <dbReference type="Proteomes" id="UP000184079"/>
    </source>
</evidence>
<dbReference type="Proteomes" id="UP000184079">
    <property type="component" value="Unassembled WGS sequence"/>
</dbReference>
<reference evidence="2" key="1">
    <citation type="submission" date="2016-11" db="EMBL/GenBank/DDBJ databases">
        <authorList>
            <person name="Varghese N."/>
            <person name="Submissions S."/>
        </authorList>
    </citation>
    <scope>NUCLEOTIDE SEQUENCE [LARGE SCALE GENOMIC DNA]</scope>
    <source>
        <strain evidence="2">CGMCC 1.6496</strain>
    </source>
</reference>